<dbReference type="Proteomes" id="UP001302126">
    <property type="component" value="Unassembled WGS sequence"/>
</dbReference>
<proteinExistence type="predicted"/>
<dbReference type="Pfam" id="PF04082">
    <property type="entry name" value="Fungal_trans"/>
    <property type="match status" value="1"/>
</dbReference>
<keyword evidence="9" id="KW-1185">Reference proteome</keyword>
<feature type="compositionally biased region" description="Polar residues" evidence="6">
    <location>
        <begin position="1"/>
        <end position="17"/>
    </location>
</feature>
<dbReference type="Pfam" id="PF00172">
    <property type="entry name" value="Zn_clus"/>
    <property type="match status" value="1"/>
</dbReference>
<feature type="region of interest" description="Disordered" evidence="6">
    <location>
        <begin position="1"/>
        <end position="58"/>
    </location>
</feature>
<dbReference type="GO" id="GO:0000981">
    <property type="term" value="F:DNA-binding transcription factor activity, RNA polymerase II-specific"/>
    <property type="evidence" value="ECO:0007669"/>
    <property type="project" value="InterPro"/>
</dbReference>
<evidence type="ECO:0000259" key="7">
    <source>
        <dbReference type="PROSITE" id="PS50048"/>
    </source>
</evidence>
<dbReference type="GO" id="GO:0008270">
    <property type="term" value="F:zinc ion binding"/>
    <property type="evidence" value="ECO:0007669"/>
    <property type="project" value="InterPro"/>
</dbReference>
<evidence type="ECO:0000256" key="4">
    <source>
        <dbReference type="ARBA" id="ARBA00023163"/>
    </source>
</evidence>
<dbReference type="InterPro" id="IPR051127">
    <property type="entry name" value="Fungal_SecMet_Regulators"/>
</dbReference>
<dbReference type="PANTHER" id="PTHR47424:SF3">
    <property type="entry name" value="REGULATORY PROTEIN GAL4"/>
    <property type="match status" value="1"/>
</dbReference>
<evidence type="ECO:0000313" key="8">
    <source>
        <dbReference type="EMBL" id="KAK4187735.1"/>
    </source>
</evidence>
<dbReference type="SUPFAM" id="SSF57701">
    <property type="entry name" value="Zn2/Cys6 DNA-binding domain"/>
    <property type="match status" value="1"/>
</dbReference>
<dbReference type="AlphaFoldDB" id="A0AAN7AJC4"/>
<comment type="caution">
    <text evidence="8">The sequence shown here is derived from an EMBL/GenBank/DDBJ whole genome shotgun (WGS) entry which is preliminary data.</text>
</comment>
<protein>
    <recommendedName>
        <fullName evidence="7">Zn(2)-C6 fungal-type domain-containing protein</fullName>
    </recommendedName>
</protein>
<evidence type="ECO:0000256" key="6">
    <source>
        <dbReference type="SAM" id="MobiDB-lite"/>
    </source>
</evidence>
<keyword evidence="2" id="KW-0805">Transcription regulation</keyword>
<dbReference type="CDD" id="cd00067">
    <property type="entry name" value="GAL4"/>
    <property type="match status" value="1"/>
</dbReference>
<evidence type="ECO:0000256" key="1">
    <source>
        <dbReference type="ARBA" id="ARBA00022723"/>
    </source>
</evidence>
<feature type="region of interest" description="Disordered" evidence="6">
    <location>
        <begin position="134"/>
        <end position="158"/>
    </location>
</feature>
<dbReference type="InterPro" id="IPR001138">
    <property type="entry name" value="Zn2Cys6_DnaBD"/>
</dbReference>
<organism evidence="8 9">
    <name type="scientific">Podospora australis</name>
    <dbReference type="NCBI Taxonomy" id="1536484"/>
    <lineage>
        <taxon>Eukaryota</taxon>
        <taxon>Fungi</taxon>
        <taxon>Dikarya</taxon>
        <taxon>Ascomycota</taxon>
        <taxon>Pezizomycotina</taxon>
        <taxon>Sordariomycetes</taxon>
        <taxon>Sordariomycetidae</taxon>
        <taxon>Sordariales</taxon>
        <taxon>Podosporaceae</taxon>
        <taxon>Podospora</taxon>
    </lineage>
</organism>
<dbReference type="GO" id="GO:0003677">
    <property type="term" value="F:DNA binding"/>
    <property type="evidence" value="ECO:0007669"/>
    <property type="project" value="UniProtKB-KW"/>
</dbReference>
<sequence length="725" mass="81567">MSQQSDQVPNYEQNETQAFPGAAGPRRGRRSTTPVASYTADQRLAGNPRKQKVPPESRKRVVRACNNCNVRKGRCSGETPCRQCSISGRECIYSPPPDLIKVPQADYEALQKEKAEHEALRKEVAELKRQLELTRDSHAGPLTPPADTSPPSQLSNDALALSNDGRMLSDGSGSRVYQGRSSGAIFLDKLKMVIAVAMPLAGAVGKADEPSPGSGFVRSVGSYQTGDSKPFDLSRIEEPAELIPPPPEEEVNQARWDIRTFLGDGNCSYQCGGVLYWPLTAADRGRLRPSKTSLDYILDSPEERVGEKVKEGNPMALSYMALALGTVLKLAGPGSKASGRLGEDSFARAWKHLADPTQLTKSSLDDIASMALVAIYLVENNRRDGAYCWVSAALATCEKRGMHTRTLYRESDEVEVRVFWTVYLLEKWLSCLLGRPTMLQLNDVSAPMPDIRPADFIRHAAKYLNHWLKCLPKEMRLGEDPVAITLPDFTGWAEPRQVYCLGNDRAKWALHMSYNQLIILSIRPAFLVAVQKAIASIMCEDGPWWFEGHTMSREFYRCTEAATRNIRLGWLMRLYSPYRKLMVADLHHIFNATVVLLMHQMVFVNQTTQFRTDVNWAINQVFEVEAATGCEYAMDCLAVLKDLHFIALRLRNVIFEPYDRDEAWSPNGVLREFITHRERADSGTCNYVFPRLPIEAMARFEAWEVLSEWRNLDLEDGACYRSFFY</sequence>
<evidence type="ECO:0000256" key="5">
    <source>
        <dbReference type="ARBA" id="ARBA00023242"/>
    </source>
</evidence>
<dbReference type="InterPro" id="IPR007219">
    <property type="entry name" value="XnlR_reg_dom"/>
</dbReference>
<evidence type="ECO:0000256" key="3">
    <source>
        <dbReference type="ARBA" id="ARBA00023125"/>
    </source>
</evidence>
<reference evidence="8" key="1">
    <citation type="journal article" date="2023" name="Mol. Phylogenet. Evol.">
        <title>Genome-scale phylogeny and comparative genomics of the fungal order Sordariales.</title>
        <authorList>
            <person name="Hensen N."/>
            <person name="Bonometti L."/>
            <person name="Westerberg I."/>
            <person name="Brannstrom I.O."/>
            <person name="Guillou S."/>
            <person name="Cros-Aarteil S."/>
            <person name="Calhoun S."/>
            <person name="Haridas S."/>
            <person name="Kuo A."/>
            <person name="Mondo S."/>
            <person name="Pangilinan J."/>
            <person name="Riley R."/>
            <person name="LaButti K."/>
            <person name="Andreopoulos B."/>
            <person name="Lipzen A."/>
            <person name="Chen C."/>
            <person name="Yan M."/>
            <person name="Daum C."/>
            <person name="Ng V."/>
            <person name="Clum A."/>
            <person name="Steindorff A."/>
            <person name="Ohm R.A."/>
            <person name="Martin F."/>
            <person name="Silar P."/>
            <person name="Natvig D.O."/>
            <person name="Lalanne C."/>
            <person name="Gautier V."/>
            <person name="Ament-Velasquez S.L."/>
            <person name="Kruys A."/>
            <person name="Hutchinson M.I."/>
            <person name="Powell A.J."/>
            <person name="Barry K."/>
            <person name="Miller A.N."/>
            <person name="Grigoriev I.V."/>
            <person name="Debuchy R."/>
            <person name="Gladieux P."/>
            <person name="Hiltunen Thoren M."/>
            <person name="Johannesson H."/>
        </authorList>
    </citation>
    <scope>NUCLEOTIDE SEQUENCE</scope>
    <source>
        <strain evidence="8">PSN309</strain>
    </source>
</reference>
<dbReference type="InterPro" id="IPR036864">
    <property type="entry name" value="Zn2-C6_fun-type_DNA-bd_sf"/>
</dbReference>
<dbReference type="Gene3D" id="4.10.240.10">
    <property type="entry name" value="Zn(2)-C6 fungal-type DNA-binding domain"/>
    <property type="match status" value="1"/>
</dbReference>
<gene>
    <name evidence="8" type="ORF">QBC35DRAFT_434461</name>
</gene>
<evidence type="ECO:0000313" key="9">
    <source>
        <dbReference type="Proteomes" id="UP001302126"/>
    </source>
</evidence>
<dbReference type="GO" id="GO:0006351">
    <property type="term" value="P:DNA-templated transcription"/>
    <property type="evidence" value="ECO:0007669"/>
    <property type="project" value="InterPro"/>
</dbReference>
<name>A0AAN7AJC4_9PEZI</name>
<feature type="domain" description="Zn(2)-C6 fungal-type" evidence="7">
    <location>
        <begin position="64"/>
        <end position="93"/>
    </location>
</feature>
<feature type="compositionally biased region" description="Polar residues" evidence="6">
    <location>
        <begin position="31"/>
        <end position="40"/>
    </location>
</feature>
<keyword evidence="1" id="KW-0479">Metal-binding</keyword>
<keyword evidence="4" id="KW-0804">Transcription</keyword>
<dbReference type="PANTHER" id="PTHR47424">
    <property type="entry name" value="REGULATORY PROTEIN GAL4"/>
    <property type="match status" value="1"/>
</dbReference>
<keyword evidence="3" id="KW-0238">DNA-binding</keyword>
<evidence type="ECO:0000256" key="2">
    <source>
        <dbReference type="ARBA" id="ARBA00023015"/>
    </source>
</evidence>
<dbReference type="CDD" id="cd12148">
    <property type="entry name" value="fungal_TF_MHR"/>
    <property type="match status" value="1"/>
</dbReference>
<reference evidence="8" key="2">
    <citation type="submission" date="2023-05" db="EMBL/GenBank/DDBJ databases">
        <authorList>
            <consortium name="Lawrence Berkeley National Laboratory"/>
            <person name="Steindorff A."/>
            <person name="Hensen N."/>
            <person name="Bonometti L."/>
            <person name="Westerberg I."/>
            <person name="Brannstrom I.O."/>
            <person name="Guillou S."/>
            <person name="Cros-Aarteil S."/>
            <person name="Calhoun S."/>
            <person name="Haridas S."/>
            <person name="Kuo A."/>
            <person name="Mondo S."/>
            <person name="Pangilinan J."/>
            <person name="Riley R."/>
            <person name="Labutti K."/>
            <person name="Andreopoulos B."/>
            <person name="Lipzen A."/>
            <person name="Chen C."/>
            <person name="Yanf M."/>
            <person name="Daum C."/>
            <person name="Ng V."/>
            <person name="Clum A."/>
            <person name="Ohm R."/>
            <person name="Martin F."/>
            <person name="Silar P."/>
            <person name="Natvig D."/>
            <person name="Lalanne C."/>
            <person name="Gautier V."/>
            <person name="Ament-Velasquez S.L."/>
            <person name="Kruys A."/>
            <person name="Hutchinson M.I."/>
            <person name="Powell A.J."/>
            <person name="Barry K."/>
            <person name="Miller A.N."/>
            <person name="Grigoriev I.V."/>
            <person name="Debuchy R."/>
            <person name="Gladieux P."/>
            <person name="Thoren M.H."/>
            <person name="Johannesson H."/>
        </authorList>
    </citation>
    <scope>NUCLEOTIDE SEQUENCE</scope>
    <source>
        <strain evidence="8">PSN309</strain>
    </source>
</reference>
<dbReference type="SMART" id="SM00066">
    <property type="entry name" value="GAL4"/>
    <property type="match status" value="1"/>
</dbReference>
<accession>A0AAN7AJC4</accession>
<dbReference type="EMBL" id="MU864398">
    <property type="protein sequence ID" value="KAK4187735.1"/>
    <property type="molecule type" value="Genomic_DNA"/>
</dbReference>
<dbReference type="SMART" id="SM00906">
    <property type="entry name" value="Fungal_trans"/>
    <property type="match status" value="1"/>
</dbReference>
<dbReference type="PROSITE" id="PS50048">
    <property type="entry name" value="ZN2_CY6_FUNGAL_2"/>
    <property type="match status" value="1"/>
</dbReference>
<keyword evidence="5" id="KW-0539">Nucleus</keyword>